<reference evidence="1 2" key="1">
    <citation type="submission" date="2024-01" db="EMBL/GenBank/DDBJ databases">
        <title>Draft genome sequence of Gordonia sp. LSe1-13.</title>
        <authorList>
            <person name="Suphannarot A."/>
            <person name="Mingma R."/>
        </authorList>
    </citation>
    <scope>NUCLEOTIDE SEQUENCE [LARGE SCALE GENOMIC DNA]</scope>
    <source>
        <strain evidence="1 2">LSe1-13</strain>
    </source>
</reference>
<proteinExistence type="predicted"/>
<protein>
    <submittedName>
        <fullName evidence="1">Uncharacterized protein</fullName>
    </submittedName>
</protein>
<accession>A0ABU7MH44</accession>
<sequence length="101" mass="10856">MVAATPRVAVRVDFFRVRVGGGDGAGASNRAGPLTRYSLRTRSALNVVVGEVLLDDDTLATWQRDPVLSVLGSLWQLMGPDRVAAISTEHRGVCRAPPDDR</sequence>
<evidence type="ECO:0000313" key="1">
    <source>
        <dbReference type="EMBL" id="MEE3851926.1"/>
    </source>
</evidence>
<keyword evidence="2" id="KW-1185">Reference proteome</keyword>
<dbReference type="EMBL" id="JAZDUF010000004">
    <property type="protein sequence ID" value="MEE3851926.1"/>
    <property type="molecule type" value="Genomic_DNA"/>
</dbReference>
<dbReference type="Proteomes" id="UP001347146">
    <property type="component" value="Unassembled WGS sequence"/>
</dbReference>
<comment type="caution">
    <text evidence="1">The sequence shown here is derived from an EMBL/GenBank/DDBJ whole genome shotgun (WGS) entry which is preliminary data.</text>
</comment>
<dbReference type="RefSeq" id="WP_330433627.1">
    <property type="nucleotide sequence ID" value="NZ_JAZDUF010000004.1"/>
</dbReference>
<organism evidence="1 2">
    <name type="scientific">Gordonia sesuvii</name>
    <dbReference type="NCBI Taxonomy" id="3116777"/>
    <lineage>
        <taxon>Bacteria</taxon>
        <taxon>Bacillati</taxon>
        <taxon>Actinomycetota</taxon>
        <taxon>Actinomycetes</taxon>
        <taxon>Mycobacteriales</taxon>
        <taxon>Gordoniaceae</taxon>
        <taxon>Gordonia</taxon>
    </lineage>
</organism>
<name>A0ABU7MH44_9ACTN</name>
<gene>
    <name evidence="1" type="ORF">VZC37_16410</name>
</gene>
<evidence type="ECO:0000313" key="2">
    <source>
        <dbReference type="Proteomes" id="UP001347146"/>
    </source>
</evidence>